<proteinExistence type="predicted"/>
<dbReference type="GO" id="GO:0003677">
    <property type="term" value="F:DNA binding"/>
    <property type="evidence" value="ECO:0007669"/>
    <property type="project" value="InterPro"/>
</dbReference>
<evidence type="ECO:0000313" key="2">
    <source>
        <dbReference type="EMBL" id="PSK87449.1"/>
    </source>
</evidence>
<evidence type="ECO:0000256" key="1">
    <source>
        <dbReference type="SAM" id="Coils"/>
    </source>
</evidence>
<dbReference type="RefSeq" id="WP_170134368.1">
    <property type="nucleotide sequence ID" value="NZ_PYGA01000031.1"/>
</dbReference>
<reference evidence="2 3" key="1">
    <citation type="submission" date="2018-03" db="EMBL/GenBank/DDBJ databases">
        <title>Genomic Encyclopedia of Archaeal and Bacterial Type Strains, Phase II (KMG-II): from individual species to whole genera.</title>
        <authorList>
            <person name="Goeker M."/>
        </authorList>
    </citation>
    <scope>NUCLEOTIDE SEQUENCE [LARGE SCALE GENOMIC DNA]</scope>
    <source>
        <strain evidence="2 3">DSM 45312</strain>
    </source>
</reference>
<protein>
    <submittedName>
        <fullName evidence="2">Transposase</fullName>
    </submittedName>
</protein>
<feature type="non-terminal residue" evidence="2">
    <location>
        <position position="134"/>
    </location>
</feature>
<dbReference type="Proteomes" id="UP000240542">
    <property type="component" value="Unassembled WGS sequence"/>
</dbReference>
<feature type="coiled-coil region" evidence="1">
    <location>
        <begin position="65"/>
        <end position="92"/>
    </location>
</feature>
<dbReference type="EMBL" id="PYGA01000031">
    <property type="protein sequence ID" value="PSK87449.1"/>
    <property type="molecule type" value="Genomic_DNA"/>
</dbReference>
<dbReference type="GO" id="GO:0004803">
    <property type="term" value="F:transposase activity"/>
    <property type="evidence" value="ECO:0007669"/>
    <property type="project" value="InterPro"/>
</dbReference>
<keyword evidence="3" id="KW-1185">Reference proteome</keyword>
<dbReference type="SUPFAM" id="SSF46689">
    <property type="entry name" value="Homeodomain-like"/>
    <property type="match status" value="1"/>
</dbReference>
<dbReference type="AlphaFoldDB" id="A0A2P8CR63"/>
<accession>A0A2P8CR63</accession>
<evidence type="ECO:0000313" key="3">
    <source>
        <dbReference type="Proteomes" id="UP000240542"/>
    </source>
</evidence>
<dbReference type="InterPro" id="IPR002514">
    <property type="entry name" value="Transposase_8"/>
</dbReference>
<sequence>MPAPRKYPAELRERATRMAVEARRDPASRPGAIARTGDQLGINRETLRTWVNQAEVDAGDRPGTTTDQAKRLAELEREVRELRRANAILKSASAFFAAEPDRPHQIVAFIDIHQQEFGVEPICHALQVAPSTYY</sequence>
<dbReference type="InterPro" id="IPR036388">
    <property type="entry name" value="WH-like_DNA-bd_sf"/>
</dbReference>
<gene>
    <name evidence="2" type="ORF">CLV63_1311</name>
</gene>
<name>A0A2P8CR63_9ACTN</name>
<dbReference type="GO" id="GO:0006313">
    <property type="term" value="P:DNA transposition"/>
    <property type="evidence" value="ECO:0007669"/>
    <property type="project" value="InterPro"/>
</dbReference>
<keyword evidence="1" id="KW-0175">Coiled coil</keyword>
<comment type="caution">
    <text evidence="2">The sequence shown here is derived from an EMBL/GenBank/DDBJ whole genome shotgun (WGS) entry which is preliminary data.</text>
</comment>
<dbReference type="InterPro" id="IPR009057">
    <property type="entry name" value="Homeodomain-like_sf"/>
</dbReference>
<organism evidence="2 3">
    <name type="scientific">Murinocardiopsis flavida</name>
    <dbReference type="NCBI Taxonomy" id="645275"/>
    <lineage>
        <taxon>Bacteria</taxon>
        <taxon>Bacillati</taxon>
        <taxon>Actinomycetota</taxon>
        <taxon>Actinomycetes</taxon>
        <taxon>Streptosporangiales</taxon>
        <taxon>Nocardiopsidaceae</taxon>
        <taxon>Murinocardiopsis</taxon>
    </lineage>
</organism>
<dbReference type="Pfam" id="PF01527">
    <property type="entry name" value="HTH_Tnp_1"/>
    <property type="match status" value="1"/>
</dbReference>
<dbReference type="Gene3D" id="1.10.10.10">
    <property type="entry name" value="Winged helix-like DNA-binding domain superfamily/Winged helix DNA-binding domain"/>
    <property type="match status" value="1"/>
</dbReference>